<evidence type="ECO:0000313" key="1">
    <source>
        <dbReference type="EMBL" id="KAJ8061197.1"/>
    </source>
</evidence>
<protein>
    <submittedName>
        <fullName evidence="1">Uncharacterized protein</fullName>
    </submittedName>
</protein>
<dbReference type="EMBL" id="JAPEIS010000012">
    <property type="protein sequence ID" value="KAJ8061197.1"/>
    <property type="molecule type" value="Genomic_DNA"/>
</dbReference>
<dbReference type="AlphaFoldDB" id="A0A9X0AE76"/>
<organism evidence="1 2">
    <name type="scientific">Sclerotinia nivalis</name>
    <dbReference type="NCBI Taxonomy" id="352851"/>
    <lineage>
        <taxon>Eukaryota</taxon>
        <taxon>Fungi</taxon>
        <taxon>Dikarya</taxon>
        <taxon>Ascomycota</taxon>
        <taxon>Pezizomycotina</taxon>
        <taxon>Leotiomycetes</taxon>
        <taxon>Helotiales</taxon>
        <taxon>Sclerotiniaceae</taxon>
        <taxon>Sclerotinia</taxon>
    </lineage>
</organism>
<keyword evidence="2" id="KW-1185">Reference proteome</keyword>
<dbReference type="Proteomes" id="UP001152300">
    <property type="component" value="Unassembled WGS sequence"/>
</dbReference>
<comment type="caution">
    <text evidence="1">The sequence shown here is derived from an EMBL/GenBank/DDBJ whole genome shotgun (WGS) entry which is preliminary data.</text>
</comment>
<gene>
    <name evidence="1" type="ORF">OCU04_010270</name>
</gene>
<evidence type="ECO:0000313" key="2">
    <source>
        <dbReference type="Proteomes" id="UP001152300"/>
    </source>
</evidence>
<reference evidence="1" key="1">
    <citation type="submission" date="2022-11" db="EMBL/GenBank/DDBJ databases">
        <title>Genome Resource of Sclerotinia nivalis Strain SnTB1, a Plant Pathogen Isolated from American Ginseng.</title>
        <authorList>
            <person name="Fan S."/>
        </authorList>
    </citation>
    <scope>NUCLEOTIDE SEQUENCE</scope>
    <source>
        <strain evidence="1">SnTB1</strain>
    </source>
</reference>
<accession>A0A9X0AE76</accession>
<proteinExistence type="predicted"/>
<name>A0A9X0AE76_9HELO</name>
<sequence length="293" mass="34044">MDERYQVSTQRQNNIPKALGPALELHHPQIMDPQKHSSILKNKKALPELLIPLNEIRSDFTRSKHCHHFCTCNREDCKAPPFASFPSTIPQSARGRTEYISDLARRLQFNGVTVDEIDNRKAEIRILPAKRILVDELAKKQYEQSQHENISYINAPEAAQFYRHYSTSPDSELQSLEQVNFDKEDFFEPNIIESETTEFLLECSTAKHHTRIEFCAGLNIDFKAGGRRFRQANLDKLQDSYDRQIGYKHLSPSEVQASYNLQARFLYLTELEDRKSNNIQPDLEDFPANYIQQ</sequence>